<evidence type="ECO:0000313" key="2">
    <source>
        <dbReference type="EMBL" id="KGE12590.1"/>
    </source>
</evidence>
<dbReference type="OrthoDB" id="9787787at2"/>
<protein>
    <submittedName>
        <fullName evidence="2">Peptidase S24/S26A/S26B</fullName>
    </submittedName>
</protein>
<keyword evidence="3" id="KW-1185">Reference proteome</keyword>
<dbReference type="RefSeq" id="WP_052072546.1">
    <property type="nucleotide sequence ID" value="NZ_JJMU01000066.1"/>
</dbReference>
<evidence type="ECO:0000259" key="1">
    <source>
        <dbReference type="Pfam" id="PF00717"/>
    </source>
</evidence>
<sequence>MIRRSKHIPQQIISGFKSPADDYLEARLDVNDLLVVDPHCTFYFKMDSDAMLGYHIPENAVLIVDRSLSAISGAVVIAALHGELLCRSLQKVDDGWELVNDRERLAVGSELELVLWGVVTAVCYGVLPQRLKVGRYKRVCTL</sequence>
<dbReference type="eggNOG" id="COG1974">
    <property type="taxonomic scope" value="Bacteria"/>
</dbReference>
<dbReference type="CDD" id="cd06529">
    <property type="entry name" value="S24_LexA-like"/>
    <property type="match status" value="1"/>
</dbReference>
<organism evidence="2 3">
    <name type="scientific">Sphingobacterium deserti</name>
    <dbReference type="NCBI Taxonomy" id="1229276"/>
    <lineage>
        <taxon>Bacteria</taxon>
        <taxon>Pseudomonadati</taxon>
        <taxon>Bacteroidota</taxon>
        <taxon>Sphingobacteriia</taxon>
        <taxon>Sphingobacteriales</taxon>
        <taxon>Sphingobacteriaceae</taxon>
        <taxon>Sphingobacterium</taxon>
    </lineage>
</organism>
<dbReference type="SUPFAM" id="SSF51306">
    <property type="entry name" value="LexA/Signal peptidase"/>
    <property type="match status" value="1"/>
</dbReference>
<dbReference type="STRING" id="1229276.DI53_3630"/>
<proteinExistence type="predicted"/>
<dbReference type="Gene3D" id="2.10.109.10">
    <property type="entry name" value="Umud Fragment, subunit A"/>
    <property type="match status" value="1"/>
</dbReference>
<dbReference type="InterPro" id="IPR015927">
    <property type="entry name" value="Peptidase_S24_S26A/B/C"/>
</dbReference>
<dbReference type="EMBL" id="JJMU01000066">
    <property type="protein sequence ID" value="KGE12590.1"/>
    <property type="molecule type" value="Genomic_DNA"/>
</dbReference>
<name>A0A0B8T683_9SPHI</name>
<comment type="caution">
    <text evidence="2">The sequence shown here is derived from an EMBL/GenBank/DDBJ whole genome shotgun (WGS) entry which is preliminary data.</text>
</comment>
<dbReference type="AlphaFoldDB" id="A0A0B8T683"/>
<dbReference type="PATRIC" id="fig|1229276.3.peg.3748"/>
<evidence type="ECO:0000313" key="3">
    <source>
        <dbReference type="Proteomes" id="UP000031802"/>
    </source>
</evidence>
<feature type="domain" description="Peptidase S24/S26A/S26B/S26C" evidence="1">
    <location>
        <begin position="11"/>
        <end position="100"/>
    </location>
</feature>
<dbReference type="InterPro" id="IPR036286">
    <property type="entry name" value="LexA/Signal_pep-like_sf"/>
</dbReference>
<reference evidence="3" key="1">
    <citation type="submission" date="2014-04" db="EMBL/GenBank/DDBJ databases">
        <title>Whole-Genome optical mapping and complete genome sequence of Sphingobacterium deserti sp. nov., a new spaces isolated from desert in the west of China.</title>
        <authorList>
            <person name="Teng C."/>
            <person name="Zhou Z."/>
            <person name="Li X."/>
            <person name="Chen M."/>
            <person name="Lin M."/>
            <person name="Wang L."/>
            <person name="Su S."/>
            <person name="Zhang C."/>
            <person name="Zhang W."/>
        </authorList>
    </citation>
    <scope>NUCLEOTIDE SEQUENCE [LARGE SCALE GENOMIC DNA]</scope>
    <source>
        <strain evidence="3">ACCC05744</strain>
    </source>
</reference>
<dbReference type="InterPro" id="IPR039418">
    <property type="entry name" value="LexA-like"/>
</dbReference>
<accession>A0A0B8T683</accession>
<reference evidence="2 3" key="2">
    <citation type="journal article" date="2015" name="PLoS ONE">
        <title>Whole-Genome Optical Mapping and Finished Genome Sequence of Sphingobacterium deserti sp. nov., a New Species Isolated from the Western Desert of China.</title>
        <authorList>
            <person name="Teng C."/>
            <person name="Zhou Z."/>
            <person name="Molnar I."/>
            <person name="Li X."/>
            <person name="Tang R."/>
            <person name="Chen M."/>
            <person name="Wang L."/>
            <person name="Su S."/>
            <person name="Zhang W."/>
            <person name="Lin M."/>
        </authorList>
    </citation>
    <scope>NUCLEOTIDE SEQUENCE [LARGE SCALE GENOMIC DNA]</scope>
    <source>
        <strain evidence="3">ACCC05744</strain>
    </source>
</reference>
<dbReference type="Pfam" id="PF00717">
    <property type="entry name" value="Peptidase_S24"/>
    <property type="match status" value="1"/>
</dbReference>
<dbReference type="Proteomes" id="UP000031802">
    <property type="component" value="Unassembled WGS sequence"/>
</dbReference>
<gene>
    <name evidence="2" type="ORF">DI53_3630</name>
</gene>